<feature type="transmembrane region" description="Helical" evidence="1">
    <location>
        <begin position="37"/>
        <end position="70"/>
    </location>
</feature>
<evidence type="ECO:0000256" key="1">
    <source>
        <dbReference type="SAM" id="Phobius"/>
    </source>
</evidence>
<feature type="transmembrane region" description="Helical" evidence="1">
    <location>
        <begin position="236"/>
        <end position="256"/>
    </location>
</feature>
<dbReference type="Proteomes" id="UP000321291">
    <property type="component" value="Chromosome"/>
</dbReference>
<protein>
    <submittedName>
        <fullName evidence="2">DUF3307 domain-containing protein</fullName>
    </submittedName>
</protein>
<sequence length="261" mass="29728">MTLVLLLLAHLLGDFVLQPSRWVRQKSRSGYKSNAFWWHIVLHGVLAWLLIANFSFWPFALVLTILHGAIDQLKSEKERTFQLPAKVATAAKSKRRWFWYDQLLHLLSILLIALLWQTVSYYNGNPKILLKIILSGLSSWWSPQHILLITAAVFLTSPSAILIRNLITVWTPSYNTQLETDSLKNAGTYIGMLERLFVFTFIICGHFEAVGFLLAAKSIFRFGDLRAARDRKLTEYVLIGTLLSFGLAIFAALLLLQGRLV</sequence>
<evidence type="ECO:0000313" key="2">
    <source>
        <dbReference type="EMBL" id="QEC74151.1"/>
    </source>
</evidence>
<accession>A0A5B8VSM3</accession>
<reference evidence="2 3" key="1">
    <citation type="journal article" date="2017" name="Int. J. Syst. Evol. Microbiol.">
        <title>Arachidicoccus ginsenosidivorans sp. nov., with ginsenoside-converting activity isolated from ginseng cultivating soil.</title>
        <authorList>
            <person name="Siddiqi M.Z."/>
            <person name="Aslam Z."/>
            <person name="Im W.T."/>
        </authorList>
    </citation>
    <scope>NUCLEOTIDE SEQUENCE [LARGE SCALE GENOMIC DNA]</scope>
    <source>
        <strain evidence="2 3">Gsoil 809</strain>
    </source>
</reference>
<keyword evidence="3" id="KW-1185">Reference proteome</keyword>
<proteinExistence type="predicted"/>
<dbReference type="InterPro" id="IPR021737">
    <property type="entry name" value="Phage_phiKZ_Orf197"/>
</dbReference>
<keyword evidence="1" id="KW-1133">Transmembrane helix</keyword>
<dbReference type="AlphaFoldDB" id="A0A5B8VSM3"/>
<keyword evidence="1" id="KW-0472">Membrane</keyword>
<dbReference type="KEGG" id="agi:FSB73_01260"/>
<evidence type="ECO:0000313" key="3">
    <source>
        <dbReference type="Proteomes" id="UP000321291"/>
    </source>
</evidence>
<dbReference type="Pfam" id="PF11750">
    <property type="entry name" value="DUF3307"/>
    <property type="match status" value="1"/>
</dbReference>
<gene>
    <name evidence="2" type="ORF">FSB73_01260</name>
</gene>
<feature type="transmembrane region" description="Helical" evidence="1">
    <location>
        <begin position="196"/>
        <end position="216"/>
    </location>
</feature>
<name>A0A5B8VSM3_9BACT</name>
<feature type="transmembrane region" description="Helical" evidence="1">
    <location>
        <begin position="103"/>
        <end position="122"/>
    </location>
</feature>
<keyword evidence="1" id="KW-0812">Transmembrane</keyword>
<feature type="transmembrane region" description="Helical" evidence="1">
    <location>
        <begin position="142"/>
        <end position="163"/>
    </location>
</feature>
<dbReference type="EMBL" id="CP042434">
    <property type="protein sequence ID" value="QEC74151.1"/>
    <property type="molecule type" value="Genomic_DNA"/>
</dbReference>
<dbReference type="OrthoDB" id="8536716at2"/>
<organism evidence="2 3">
    <name type="scientific">Arachidicoccus ginsenosidivorans</name>
    <dbReference type="NCBI Taxonomy" id="496057"/>
    <lineage>
        <taxon>Bacteria</taxon>
        <taxon>Pseudomonadati</taxon>
        <taxon>Bacteroidota</taxon>
        <taxon>Chitinophagia</taxon>
        <taxon>Chitinophagales</taxon>
        <taxon>Chitinophagaceae</taxon>
        <taxon>Arachidicoccus</taxon>
    </lineage>
</organism>